<protein>
    <submittedName>
        <fullName evidence="1">Uncharacterized protein</fullName>
    </submittedName>
</protein>
<gene>
    <name evidence="1" type="ORF">C8Q69DRAFT_498007</name>
</gene>
<comment type="caution">
    <text evidence="1">The sequence shown here is derived from an EMBL/GenBank/DDBJ whole genome shotgun (WGS) entry which is preliminary data.</text>
</comment>
<accession>A0A443HX49</accession>
<dbReference type="Proteomes" id="UP000283841">
    <property type="component" value="Unassembled WGS sequence"/>
</dbReference>
<evidence type="ECO:0000313" key="1">
    <source>
        <dbReference type="EMBL" id="RWQ96321.1"/>
    </source>
</evidence>
<organism evidence="1 2">
    <name type="scientific">Byssochlamys spectabilis</name>
    <name type="common">Paecilomyces variotii</name>
    <dbReference type="NCBI Taxonomy" id="264951"/>
    <lineage>
        <taxon>Eukaryota</taxon>
        <taxon>Fungi</taxon>
        <taxon>Dikarya</taxon>
        <taxon>Ascomycota</taxon>
        <taxon>Pezizomycotina</taxon>
        <taxon>Eurotiomycetes</taxon>
        <taxon>Eurotiomycetidae</taxon>
        <taxon>Eurotiales</taxon>
        <taxon>Thermoascaceae</taxon>
        <taxon>Paecilomyces</taxon>
    </lineage>
</organism>
<proteinExistence type="predicted"/>
<name>A0A443HX49_BYSSP</name>
<dbReference type="GeneID" id="39601568"/>
<dbReference type="RefSeq" id="XP_028485966.1">
    <property type="nucleotide sequence ID" value="XM_028632291.1"/>
</dbReference>
<dbReference type="EMBL" id="RCNU01000004">
    <property type="protein sequence ID" value="RWQ96321.1"/>
    <property type="molecule type" value="Genomic_DNA"/>
</dbReference>
<dbReference type="VEuPathDB" id="FungiDB:C8Q69DRAFT_498007"/>
<evidence type="ECO:0000313" key="2">
    <source>
        <dbReference type="Proteomes" id="UP000283841"/>
    </source>
</evidence>
<reference evidence="1 2" key="1">
    <citation type="journal article" date="2018" name="Front. Microbiol.">
        <title>Genomic and genetic insights into a cosmopolitan fungus, Paecilomyces variotii (Eurotiales).</title>
        <authorList>
            <person name="Urquhart A.S."/>
            <person name="Mondo S.J."/>
            <person name="Makela M.R."/>
            <person name="Hane J.K."/>
            <person name="Wiebenga A."/>
            <person name="He G."/>
            <person name="Mihaltcheva S."/>
            <person name="Pangilinan J."/>
            <person name="Lipzen A."/>
            <person name="Barry K."/>
            <person name="de Vries R.P."/>
            <person name="Grigoriev I.V."/>
            <person name="Idnurm A."/>
        </authorList>
    </citation>
    <scope>NUCLEOTIDE SEQUENCE [LARGE SCALE GENOMIC DNA]</scope>
    <source>
        <strain evidence="1 2">CBS 101075</strain>
    </source>
</reference>
<sequence length="228" mass="25498">MGETADKDLATSMGLGVGVRLRDGPARNHLAWGRTRGLEAYYRLVVTAVYIVHTESRDVFDVERRPQKLRGVSYRFSDGAEPVRGKSTLEKYILPWGTNLASPQAWDELKAQIQAGDEDNLYCDDRSDRGTMQQTKYIVLTTLESLTSQCTMLPGASRTGTSVAVRSGTFMKEAGFKIMPTEEQGTPFYRFTNYILSAIIEAGKSHDAIAVICCQNVRSRKQEWEKSI</sequence>
<keyword evidence="2" id="KW-1185">Reference proteome</keyword>
<dbReference type="AlphaFoldDB" id="A0A443HX49"/>